<sequence>MINRIYILIFLTAKAFLGFGQEVNMSDLRFHSELEKAVLVNTSSQPTLSLLLVADESLDQERAKSALSTYQANLAFYQNQQSKYRSEEQFLKFFFYRVHRKELKSYEQYVSLASQFETGQYDCLTATSLYYLYLTDLGYKVNLVETDYHIYLKVNAGERSFLFESTDPIAGFISSEIEISEKEKEYLSAQRQNLSGISSNTTDGQKSYILNDKLTKRELAGLNYYNRAIAAWNAKDILKAVALVDKSYFLYPSDRISNVRDYFRGQSELLASK</sequence>
<gene>
    <name evidence="1" type="ORF">RT717_25060</name>
</gene>
<protein>
    <recommendedName>
        <fullName evidence="3">Transglutaminase-like domain-containing protein</fullName>
    </recommendedName>
</protein>
<dbReference type="EMBL" id="CP136051">
    <property type="protein sequence ID" value="WOK06349.1"/>
    <property type="molecule type" value="Genomic_DNA"/>
</dbReference>
<evidence type="ECO:0000313" key="2">
    <source>
        <dbReference type="Proteomes" id="UP001302349"/>
    </source>
</evidence>
<dbReference type="RefSeq" id="WP_317489074.1">
    <property type="nucleotide sequence ID" value="NZ_CP136051.1"/>
</dbReference>
<proteinExistence type="predicted"/>
<keyword evidence="2" id="KW-1185">Reference proteome</keyword>
<organism evidence="1 2">
    <name type="scientific">Imperialibacter roseus</name>
    <dbReference type="NCBI Taxonomy" id="1324217"/>
    <lineage>
        <taxon>Bacteria</taxon>
        <taxon>Pseudomonadati</taxon>
        <taxon>Bacteroidota</taxon>
        <taxon>Cytophagia</taxon>
        <taxon>Cytophagales</taxon>
        <taxon>Flammeovirgaceae</taxon>
        <taxon>Imperialibacter</taxon>
    </lineage>
</organism>
<evidence type="ECO:0008006" key="3">
    <source>
        <dbReference type="Google" id="ProtNLM"/>
    </source>
</evidence>
<evidence type="ECO:0000313" key="1">
    <source>
        <dbReference type="EMBL" id="WOK06349.1"/>
    </source>
</evidence>
<accession>A0ABZ0IMV5</accession>
<reference evidence="1 2" key="1">
    <citation type="journal article" date="2023" name="Microbiol. Resour. Announc.">
        <title>Complete Genome Sequence of Imperialibacter roseus strain P4T.</title>
        <authorList>
            <person name="Tizabi D.R."/>
            <person name="Bachvaroff T."/>
            <person name="Hill R.T."/>
        </authorList>
    </citation>
    <scope>NUCLEOTIDE SEQUENCE [LARGE SCALE GENOMIC DNA]</scope>
    <source>
        <strain evidence="1 2">P4T</strain>
    </source>
</reference>
<name>A0ABZ0IMV5_9BACT</name>
<dbReference type="Proteomes" id="UP001302349">
    <property type="component" value="Chromosome"/>
</dbReference>